<evidence type="ECO:0000313" key="3">
    <source>
        <dbReference type="Proteomes" id="UP000006546"/>
    </source>
</evidence>
<evidence type="ECO:0000313" key="2">
    <source>
        <dbReference type="EMBL" id="AEE17903.1"/>
    </source>
</evidence>
<dbReference type="KEGG" id="tbe:Trebr_2497"/>
<dbReference type="eggNOG" id="ENOG5031CI8">
    <property type="taxonomic scope" value="Bacteria"/>
</dbReference>
<sequence length="417" mass="43550">MQSVEIVRLLLYDTGMTDTVVSELVILVLLLIVNFRVFIRKRSQRDAVVVLAPLALVLSVLLCFAWKPDLPILAVCVLSLFVCVINVHSLTRLVSRLFVEQYSPAAYVSSVAAVLLIAAAGGAIVFFRPVPLSADLFGAAERKLLLTGSYRTGFSERKGLFESLDAEVSVFVPEDAPEPLPLVLFATDPRSTAARSMPFAAALASRGYEVVAADFNTVSAASGLLRWKALFFPVSFEAEKPDYIRDAVMQYVALFDLYGKPAAAAGRLVFLAGEGICRQAAFGAAAAEPDIASGIYTINGGNSAGESFAVSGWCNGYGAVAQLAPELYALLSVLNHPALQSSPAGTGTADSSSAASAASSSAASGGTAGMASAQSSVSAQLRAAERFFPVRNASVPAPGAVLAAEQADRVFKGGLLP</sequence>
<dbReference type="Proteomes" id="UP000006546">
    <property type="component" value="Chromosome"/>
</dbReference>
<feature type="transmembrane region" description="Helical" evidence="1">
    <location>
        <begin position="46"/>
        <end position="66"/>
    </location>
</feature>
<protein>
    <submittedName>
        <fullName evidence="2">Uncharacterized protein</fullName>
    </submittedName>
</protein>
<dbReference type="InterPro" id="IPR029058">
    <property type="entry name" value="AB_hydrolase_fold"/>
</dbReference>
<feature type="transmembrane region" description="Helical" evidence="1">
    <location>
        <begin position="106"/>
        <end position="127"/>
    </location>
</feature>
<keyword evidence="1" id="KW-0472">Membrane</keyword>
<dbReference type="AlphaFoldDB" id="F4LNE5"/>
<organism evidence="2 3">
    <name type="scientific">Treponema brennaborense (strain DSM 12168 / CIP 105900 / DD5/3)</name>
    <dbReference type="NCBI Taxonomy" id="906968"/>
    <lineage>
        <taxon>Bacteria</taxon>
        <taxon>Pseudomonadati</taxon>
        <taxon>Spirochaetota</taxon>
        <taxon>Spirochaetia</taxon>
        <taxon>Spirochaetales</taxon>
        <taxon>Treponemataceae</taxon>
        <taxon>Treponema</taxon>
    </lineage>
</organism>
<name>F4LNE5_TREBD</name>
<feature type="transmembrane region" description="Helical" evidence="1">
    <location>
        <begin position="72"/>
        <end position="94"/>
    </location>
</feature>
<proteinExistence type="predicted"/>
<dbReference type="STRING" id="906968.Trebr_2497"/>
<dbReference type="EMBL" id="CP002696">
    <property type="protein sequence ID" value="AEE17903.1"/>
    <property type="molecule type" value="Genomic_DNA"/>
</dbReference>
<feature type="transmembrane region" description="Helical" evidence="1">
    <location>
        <begin position="20"/>
        <end position="39"/>
    </location>
</feature>
<reference evidence="3" key="1">
    <citation type="submission" date="2011-04" db="EMBL/GenBank/DDBJ databases">
        <title>The complete genome of Treponema brennaborense DSM 12168.</title>
        <authorList>
            <person name="Lucas S."/>
            <person name="Han J."/>
            <person name="Lapidus A."/>
            <person name="Bruce D."/>
            <person name="Goodwin L."/>
            <person name="Pitluck S."/>
            <person name="Peters L."/>
            <person name="Kyrpides N."/>
            <person name="Mavromatis K."/>
            <person name="Ivanova N."/>
            <person name="Mikhailova N."/>
            <person name="Pagani I."/>
            <person name="Teshima H."/>
            <person name="Detter J.C."/>
            <person name="Tapia R."/>
            <person name="Han C."/>
            <person name="Land M."/>
            <person name="Hauser L."/>
            <person name="Markowitz V."/>
            <person name="Cheng J.-F."/>
            <person name="Hugenholtz P."/>
            <person name="Woyke T."/>
            <person name="Wu D."/>
            <person name="Gronow S."/>
            <person name="Wellnitz S."/>
            <person name="Brambilla E."/>
            <person name="Klenk H.-P."/>
            <person name="Eisen J.A."/>
        </authorList>
    </citation>
    <scope>NUCLEOTIDE SEQUENCE [LARGE SCALE GENOMIC DNA]</scope>
    <source>
        <strain evidence="3">DSM 12168 / CIP 105900 / DD5/3</strain>
    </source>
</reference>
<dbReference type="Gene3D" id="3.40.50.1820">
    <property type="entry name" value="alpha/beta hydrolase"/>
    <property type="match status" value="1"/>
</dbReference>
<evidence type="ECO:0000256" key="1">
    <source>
        <dbReference type="SAM" id="Phobius"/>
    </source>
</evidence>
<keyword evidence="1" id="KW-1133">Transmembrane helix</keyword>
<gene>
    <name evidence="2" type="ordered locus">Trebr_2497</name>
</gene>
<accession>F4LNE5</accession>
<dbReference type="SUPFAM" id="SSF53474">
    <property type="entry name" value="alpha/beta-Hydrolases"/>
    <property type="match status" value="1"/>
</dbReference>
<dbReference type="HOGENOM" id="CLU_658786_0_0_12"/>
<keyword evidence="3" id="KW-1185">Reference proteome</keyword>
<keyword evidence="1" id="KW-0812">Transmembrane</keyword>